<protein>
    <submittedName>
        <fullName evidence="2">Class I SAM-dependent methyltransferase</fullName>
    </submittedName>
</protein>
<dbReference type="Proteomes" id="UP000593765">
    <property type="component" value="Chromosome"/>
</dbReference>
<keyword evidence="2" id="KW-0808">Transferase</keyword>
<feature type="domain" description="Methyltransferase type 11" evidence="1">
    <location>
        <begin position="85"/>
        <end position="187"/>
    </location>
</feature>
<evidence type="ECO:0000313" key="3">
    <source>
        <dbReference type="Proteomes" id="UP000593765"/>
    </source>
</evidence>
<dbReference type="CDD" id="cd02440">
    <property type="entry name" value="AdoMet_MTases"/>
    <property type="match status" value="1"/>
</dbReference>
<dbReference type="EMBL" id="CP063458">
    <property type="protein sequence ID" value="QOV90335.1"/>
    <property type="molecule type" value="Genomic_DNA"/>
</dbReference>
<dbReference type="InterPro" id="IPR029063">
    <property type="entry name" value="SAM-dependent_MTases_sf"/>
</dbReference>
<dbReference type="SUPFAM" id="SSF53335">
    <property type="entry name" value="S-adenosyl-L-methionine-dependent methyltransferases"/>
    <property type="match status" value="1"/>
</dbReference>
<dbReference type="InterPro" id="IPR013216">
    <property type="entry name" value="Methyltransf_11"/>
</dbReference>
<dbReference type="AlphaFoldDB" id="A0A7M2WXX9"/>
<evidence type="ECO:0000259" key="1">
    <source>
        <dbReference type="Pfam" id="PF08241"/>
    </source>
</evidence>
<keyword evidence="3" id="KW-1185">Reference proteome</keyword>
<evidence type="ECO:0000313" key="2">
    <source>
        <dbReference type="EMBL" id="QOV90335.1"/>
    </source>
</evidence>
<organism evidence="2 3">
    <name type="scientific">Humisphaera borealis</name>
    <dbReference type="NCBI Taxonomy" id="2807512"/>
    <lineage>
        <taxon>Bacteria</taxon>
        <taxon>Pseudomonadati</taxon>
        <taxon>Planctomycetota</taxon>
        <taxon>Phycisphaerae</taxon>
        <taxon>Tepidisphaerales</taxon>
        <taxon>Tepidisphaeraceae</taxon>
        <taxon>Humisphaera</taxon>
    </lineage>
</organism>
<dbReference type="Pfam" id="PF08241">
    <property type="entry name" value="Methyltransf_11"/>
    <property type="match status" value="1"/>
</dbReference>
<dbReference type="KEGG" id="hbs:IPV69_02900"/>
<dbReference type="GO" id="GO:0032259">
    <property type="term" value="P:methylation"/>
    <property type="evidence" value="ECO:0007669"/>
    <property type="project" value="UniProtKB-KW"/>
</dbReference>
<keyword evidence="2" id="KW-0489">Methyltransferase</keyword>
<gene>
    <name evidence="2" type="ORF">IPV69_02900</name>
</gene>
<accession>A0A7M2WXX9</accession>
<dbReference type="GO" id="GO:0008757">
    <property type="term" value="F:S-adenosylmethionine-dependent methyltransferase activity"/>
    <property type="evidence" value="ECO:0007669"/>
    <property type="project" value="InterPro"/>
</dbReference>
<name>A0A7M2WXX9_9BACT</name>
<proteinExistence type="predicted"/>
<reference evidence="2 3" key="1">
    <citation type="submission" date="2020-10" db="EMBL/GenBank/DDBJ databases">
        <title>Wide distribution of Phycisphaera-like planctomycetes from WD2101 soil group in peatlands and genome analysis of the first cultivated representative.</title>
        <authorList>
            <person name="Dedysh S.N."/>
            <person name="Beletsky A.V."/>
            <person name="Ivanova A."/>
            <person name="Kulichevskaya I.S."/>
            <person name="Suzina N.E."/>
            <person name="Philippov D.A."/>
            <person name="Rakitin A.L."/>
            <person name="Mardanov A.V."/>
            <person name="Ravin N.V."/>
        </authorList>
    </citation>
    <scope>NUCLEOTIDE SEQUENCE [LARGE SCALE GENOMIC DNA]</scope>
    <source>
        <strain evidence="2 3">M1803</strain>
    </source>
</reference>
<dbReference type="RefSeq" id="WP_206293416.1">
    <property type="nucleotide sequence ID" value="NZ_CP063458.1"/>
</dbReference>
<sequence>MKRCRTGIDGFRHLVRWYEPEDKLARDAQAYWDEPPASKRDLYAHWKSGFEDASTWQAIGRENFDTFRTFARSTQLAMPMKTTVEWGVGGGANALHFAGAAEQFYGVDITQPTLDECARQLTAAGVTNFNPVRIQVTEPESALSAIPAGCDAFVSFYVFELFPSPAYGVRILKIANQLLRPGGMAYIQIKYTTNLATRSRRWGYRFGVANMTTYRLDEFWETAKDCGFTPHAIHLMPKQPLVHDERYAYFAMTK</sequence>
<dbReference type="Gene3D" id="3.40.50.150">
    <property type="entry name" value="Vaccinia Virus protein VP39"/>
    <property type="match status" value="1"/>
</dbReference>